<feature type="transmembrane region" description="Helical" evidence="1">
    <location>
        <begin position="28"/>
        <end position="47"/>
    </location>
</feature>
<keyword evidence="1" id="KW-0812">Transmembrane</keyword>
<gene>
    <name evidence="2" type="ORF">SMN809_LOCUS71870</name>
</gene>
<evidence type="ECO:0000313" key="2">
    <source>
        <dbReference type="EMBL" id="CAF5189813.1"/>
    </source>
</evidence>
<evidence type="ECO:0000313" key="3">
    <source>
        <dbReference type="Proteomes" id="UP000676336"/>
    </source>
</evidence>
<dbReference type="EMBL" id="CAJOBI010324499">
    <property type="protein sequence ID" value="CAF5189813.1"/>
    <property type="molecule type" value="Genomic_DNA"/>
</dbReference>
<keyword evidence="1" id="KW-0472">Membrane</keyword>
<sequence>FNKIMLCLKIASLYFQTYNHVQPIMSRCFRLLFSLAWNAVIIFPYLFSFGTLAAGLQIRVDIDIN</sequence>
<protein>
    <submittedName>
        <fullName evidence="2">Uncharacterized protein</fullName>
    </submittedName>
</protein>
<proteinExistence type="predicted"/>
<comment type="caution">
    <text evidence="2">The sequence shown here is derived from an EMBL/GenBank/DDBJ whole genome shotgun (WGS) entry which is preliminary data.</text>
</comment>
<organism evidence="2 3">
    <name type="scientific">Rotaria magnacalcarata</name>
    <dbReference type="NCBI Taxonomy" id="392030"/>
    <lineage>
        <taxon>Eukaryota</taxon>
        <taxon>Metazoa</taxon>
        <taxon>Spiralia</taxon>
        <taxon>Gnathifera</taxon>
        <taxon>Rotifera</taxon>
        <taxon>Eurotatoria</taxon>
        <taxon>Bdelloidea</taxon>
        <taxon>Philodinida</taxon>
        <taxon>Philodinidae</taxon>
        <taxon>Rotaria</taxon>
    </lineage>
</organism>
<feature type="non-terminal residue" evidence="2">
    <location>
        <position position="1"/>
    </location>
</feature>
<dbReference type="AlphaFoldDB" id="A0A8S3HVB1"/>
<keyword evidence="1" id="KW-1133">Transmembrane helix</keyword>
<reference evidence="2" key="1">
    <citation type="submission" date="2021-02" db="EMBL/GenBank/DDBJ databases">
        <authorList>
            <person name="Nowell W R."/>
        </authorList>
    </citation>
    <scope>NUCLEOTIDE SEQUENCE</scope>
</reference>
<name>A0A8S3HVB1_9BILA</name>
<accession>A0A8S3HVB1</accession>
<dbReference type="Proteomes" id="UP000676336">
    <property type="component" value="Unassembled WGS sequence"/>
</dbReference>
<evidence type="ECO:0000256" key="1">
    <source>
        <dbReference type="SAM" id="Phobius"/>
    </source>
</evidence>